<dbReference type="EMBL" id="CP007140">
    <property type="protein sequence ID" value="AJC72484.1"/>
    <property type="molecule type" value="Genomic_DNA"/>
</dbReference>
<dbReference type="PATRIC" id="fig|1432656.3.peg.1999"/>
<keyword evidence="3 7" id="KW-0347">Helicase</keyword>
<dbReference type="NCBIfam" id="TIGR01587">
    <property type="entry name" value="cas3_core"/>
    <property type="match status" value="1"/>
</dbReference>
<dbReference type="InterPro" id="IPR014001">
    <property type="entry name" value="Helicase_ATP-bd"/>
</dbReference>
<reference evidence="7 8" key="1">
    <citation type="submission" date="2014-01" db="EMBL/GenBank/DDBJ databases">
        <title>Genome sequencing of Thermococcus guaymasensis.</title>
        <authorList>
            <person name="Zhang X."/>
            <person name="Alvare G."/>
            <person name="Fristensky B."/>
            <person name="Chen L."/>
            <person name="Suen T."/>
            <person name="Chen Q."/>
            <person name="Ma K."/>
        </authorList>
    </citation>
    <scope>NUCLEOTIDE SEQUENCE [LARGE SCALE GENOMIC DNA]</scope>
    <source>
        <strain evidence="7 8">DSM 11113</strain>
    </source>
</reference>
<evidence type="ECO:0000259" key="6">
    <source>
        <dbReference type="PROSITE" id="PS51192"/>
    </source>
</evidence>
<gene>
    <name evidence="7" type="ORF">X802_10220</name>
</gene>
<dbReference type="InterPro" id="IPR011545">
    <property type="entry name" value="DEAD/DEAH_box_helicase_dom"/>
</dbReference>
<dbReference type="InterPro" id="IPR050079">
    <property type="entry name" value="DEAD_box_RNA_helicase"/>
</dbReference>
<name>A0A0X1KMK1_9EURY</name>
<dbReference type="GO" id="GO:0003724">
    <property type="term" value="F:RNA helicase activity"/>
    <property type="evidence" value="ECO:0007669"/>
    <property type="project" value="TreeGrafter"/>
</dbReference>
<dbReference type="Proteomes" id="UP000062043">
    <property type="component" value="Chromosome"/>
</dbReference>
<dbReference type="InterPro" id="IPR054712">
    <property type="entry name" value="Cas3-like_dom"/>
</dbReference>
<dbReference type="SMART" id="SM00487">
    <property type="entry name" value="DEXDc"/>
    <property type="match status" value="1"/>
</dbReference>
<dbReference type="SMART" id="SM00490">
    <property type="entry name" value="HELICc"/>
    <property type="match status" value="1"/>
</dbReference>
<dbReference type="GO" id="GO:0005829">
    <property type="term" value="C:cytosol"/>
    <property type="evidence" value="ECO:0007669"/>
    <property type="project" value="TreeGrafter"/>
</dbReference>
<dbReference type="InterPro" id="IPR006474">
    <property type="entry name" value="Helicase_Cas3_CRISPR-ass_core"/>
</dbReference>
<organism evidence="7 8">
    <name type="scientific">Thermococcus guaymasensis DSM 11113</name>
    <dbReference type="NCBI Taxonomy" id="1432656"/>
    <lineage>
        <taxon>Archaea</taxon>
        <taxon>Methanobacteriati</taxon>
        <taxon>Methanobacteriota</taxon>
        <taxon>Thermococci</taxon>
        <taxon>Thermococcales</taxon>
        <taxon>Thermococcaceae</taxon>
        <taxon>Thermococcus</taxon>
    </lineage>
</organism>
<dbReference type="STRING" id="1432656.X802_10220"/>
<dbReference type="GO" id="GO:0005524">
    <property type="term" value="F:ATP binding"/>
    <property type="evidence" value="ECO:0007669"/>
    <property type="project" value="UniProtKB-KW"/>
</dbReference>
<dbReference type="GO" id="GO:0051607">
    <property type="term" value="P:defense response to virus"/>
    <property type="evidence" value="ECO:0007669"/>
    <property type="project" value="UniProtKB-KW"/>
</dbReference>
<dbReference type="SUPFAM" id="SSF52540">
    <property type="entry name" value="P-loop containing nucleoside triphosphate hydrolases"/>
    <property type="match status" value="1"/>
</dbReference>
<keyword evidence="1" id="KW-0547">Nucleotide-binding</keyword>
<keyword evidence="4" id="KW-0067">ATP-binding</keyword>
<evidence type="ECO:0000313" key="8">
    <source>
        <dbReference type="Proteomes" id="UP000062043"/>
    </source>
</evidence>
<dbReference type="OrthoDB" id="43851at2157"/>
<feature type="domain" description="Helicase ATP-binding" evidence="6">
    <location>
        <begin position="31"/>
        <end position="213"/>
    </location>
</feature>
<protein>
    <submittedName>
        <fullName evidence="7">RNA helicase</fullName>
    </submittedName>
</protein>
<dbReference type="GO" id="GO:0016787">
    <property type="term" value="F:hydrolase activity"/>
    <property type="evidence" value="ECO:0007669"/>
    <property type="project" value="UniProtKB-KW"/>
</dbReference>
<evidence type="ECO:0000256" key="4">
    <source>
        <dbReference type="ARBA" id="ARBA00022840"/>
    </source>
</evidence>
<dbReference type="Pfam" id="PF00270">
    <property type="entry name" value="DEAD"/>
    <property type="match status" value="1"/>
</dbReference>
<sequence length="521" mass="58856">MRAYRKALERLAEVKGFTPERRPLLEEAFNFLTSSPKPFLILNAPTGYGKTILSYALALHSLSDASIFDRVIHVLPMRSIIEDVQRTAEEAFGFSRTKMMGSSGEFMHLFPLNITTADTFTWDLLKLNTKRRHLVEAGLEFGYDYLTQASILTSIVIFDEAHFLLEDESMATAFDAVIEFLTSQGVPIVVMTATLSQGHLKFFKKYARKNKYEFEVLKPDEEDPFIRRELQKDISMTFGNGNPLEFVEPGKRNAIIVNTVERAVKLYNRATSTDVGVERDKIILIHGRMKPSHKKALIDRLRKLKDSDFLLIGTQAVEAGVDFSSDVMVTDRAPINSLLQRLGRLARHAGDRMGRAIIMEDAPTGPYPSEKVELTVNLLKEEEIHPRVPQTYERIVNEVHGSSLVSVTRLINKSLSGKFVRFMADPSKRALHVLGEVKELIQQGIPVMRGFLIPLSVEGEVVLISPRKLLELYSKGLVEVMGIKGQINDERDAYRIAKSLALGEKVEIVYRSQYDEERGIV</sequence>
<dbReference type="AlphaFoldDB" id="A0A0X1KMK1"/>
<dbReference type="Pfam" id="PF22590">
    <property type="entry name" value="Cas3-like_C_2"/>
    <property type="match status" value="1"/>
</dbReference>
<dbReference type="PANTHER" id="PTHR47959">
    <property type="entry name" value="ATP-DEPENDENT RNA HELICASE RHLE-RELATED"/>
    <property type="match status" value="1"/>
</dbReference>
<evidence type="ECO:0000256" key="5">
    <source>
        <dbReference type="ARBA" id="ARBA00023118"/>
    </source>
</evidence>
<proteinExistence type="predicted"/>
<dbReference type="InterPro" id="IPR027417">
    <property type="entry name" value="P-loop_NTPase"/>
</dbReference>
<dbReference type="GO" id="GO:0140097">
    <property type="term" value="F:catalytic activity, acting on DNA"/>
    <property type="evidence" value="ECO:0007669"/>
    <property type="project" value="UniProtKB-ARBA"/>
</dbReference>
<keyword evidence="8" id="KW-1185">Reference proteome</keyword>
<keyword evidence="5" id="KW-0051">Antiviral defense</keyword>
<keyword evidence="2" id="KW-0378">Hydrolase</keyword>
<dbReference type="PROSITE" id="PS51192">
    <property type="entry name" value="HELICASE_ATP_BIND_1"/>
    <property type="match status" value="1"/>
</dbReference>
<dbReference type="RefSeq" id="WP_062373607.1">
    <property type="nucleotide sequence ID" value="NZ_CP007140.1"/>
</dbReference>
<evidence type="ECO:0000256" key="2">
    <source>
        <dbReference type="ARBA" id="ARBA00022801"/>
    </source>
</evidence>
<dbReference type="Gene3D" id="3.40.50.300">
    <property type="entry name" value="P-loop containing nucleotide triphosphate hydrolases"/>
    <property type="match status" value="2"/>
</dbReference>
<evidence type="ECO:0000256" key="3">
    <source>
        <dbReference type="ARBA" id="ARBA00022806"/>
    </source>
</evidence>
<evidence type="ECO:0000313" key="7">
    <source>
        <dbReference type="EMBL" id="AJC72484.1"/>
    </source>
</evidence>
<evidence type="ECO:0000256" key="1">
    <source>
        <dbReference type="ARBA" id="ARBA00022741"/>
    </source>
</evidence>
<accession>A0A0X1KMK1</accession>
<dbReference type="GeneID" id="27136026"/>
<dbReference type="PANTHER" id="PTHR47959:SF16">
    <property type="entry name" value="CRISPR-ASSOCIATED NUCLEASE_HELICASE CAS3-RELATED"/>
    <property type="match status" value="1"/>
</dbReference>
<dbReference type="GO" id="GO:0003676">
    <property type="term" value="F:nucleic acid binding"/>
    <property type="evidence" value="ECO:0007669"/>
    <property type="project" value="InterPro"/>
</dbReference>
<dbReference type="KEGG" id="tgy:X802_10220"/>
<dbReference type="InterPro" id="IPR001650">
    <property type="entry name" value="Helicase_C-like"/>
</dbReference>